<evidence type="ECO:0000313" key="1">
    <source>
        <dbReference type="EMBL" id="OAT04775.1"/>
    </source>
</evidence>
<accession>A0A179U9V3</accession>
<dbReference type="Proteomes" id="UP000002038">
    <property type="component" value="Unassembled WGS sequence"/>
</dbReference>
<dbReference type="EMBL" id="GG657449">
    <property type="protein sequence ID" value="OAT04775.1"/>
    <property type="molecule type" value="Genomic_DNA"/>
</dbReference>
<evidence type="ECO:0000313" key="2">
    <source>
        <dbReference type="Proteomes" id="UP000002038"/>
    </source>
</evidence>
<dbReference type="KEGG" id="bgh:BDBG_16346"/>
<dbReference type="AlphaFoldDB" id="A0A179U9V3"/>
<dbReference type="OrthoDB" id="413361at2759"/>
<organism evidence="1 2">
    <name type="scientific">Blastomyces gilchristii (strain SLH14081)</name>
    <name type="common">Blastomyces dermatitidis</name>
    <dbReference type="NCBI Taxonomy" id="559298"/>
    <lineage>
        <taxon>Eukaryota</taxon>
        <taxon>Fungi</taxon>
        <taxon>Dikarya</taxon>
        <taxon>Ascomycota</taxon>
        <taxon>Pezizomycotina</taxon>
        <taxon>Eurotiomycetes</taxon>
        <taxon>Eurotiomycetidae</taxon>
        <taxon>Onygenales</taxon>
        <taxon>Ajellomycetaceae</taxon>
        <taxon>Blastomyces</taxon>
    </lineage>
</organism>
<dbReference type="VEuPathDB" id="FungiDB:BDBG_16346"/>
<protein>
    <submittedName>
        <fullName evidence="1">Uncharacterized protein</fullName>
    </submittedName>
</protein>
<gene>
    <name evidence="1" type="ORF">BDBG_16346</name>
</gene>
<dbReference type="RefSeq" id="XP_031576372.1">
    <property type="nucleotide sequence ID" value="XM_031724314.1"/>
</dbReference>
<dbReference type="GeneID" id="42528499"/>
<proteinExistence type="predicted"/>
<keyword evidence="2" id="KW-1185">Reference proteome</keyword>
<sequence>MKDLIMAKPQKMKVMLKMTDEIVISAAAIEDTKISVKEMNMLLNNVYYILKLEVNLMSMTRLNKNDIYEMKRLIIYRDLIWFAILNDDFEPVNILQIKDDTILTLSDRNDTKVIELMMMQDIKS</sequence>
<reference evidence="2" key="1">
    <citation type="journal article" date="2015" name="PLoS Genet.">
        <title>The dynamic genome and transcriptome of the human fungal pathogen Blastomyces and close relative Emmonsia.</title>
        <authorList>
            <person name="Munoz J.F."/>
            <person name="Gauthier G.M."/>
            <person name="Desjardins C.A."/>
            <person name="Gallo J.E."/>
            <person name="Holder J."/>
            <person name="Sullivan T.D."/>
            <person name="Marty A.J."/>
            <person name="Carmen J.C."/>
            <person name="Chen Z."/>
            <person name="Ding L."/>
            <person name="Gujja S."/>
            <person name="Magrini V."/>
            <person name="Misas E."/>
            <person name="Mitreva M."/>
            <person name="Priest M."/>
            <person name="Saif S."/>
            <person name="Whiston E.A."/>
            <person name="Young S."/>
            <person name="Zeng Q."/>
            <person name="Goldman W.E."/>
            <person name="Mardis E.R."/>
            <person name="Taylor J.W."/>
            <person name="McEwen J.G."/>
            <person name="Clay O.K."/>
            <person name="Klein B.S."/>
            <person name="Cuomo C.A."/>
        </authorList>
    </citation>
    <scope>NUCLEOTIDE SEQUENCE [LARGE SCALE GENOMIC DNA]</scope>
    <source>
        <strain evidence="2">SLH14081</strain>
    </source>
</reference>
<name>A0A179U9V3_BLAGS</name>